<dbReference type="AlphaFoldDB" id="A0A5K7SF33"/>
<name>A0A5K7SF33_9BACT</name>
<organism evidence="1 2">
    <name type="scientific">Aquipluma nitroreducens</name>
    <dbReference type="NCBI Taxonomy" id="2010828"/>
    <lineage>
        <taxon>Bacteria</taxon>
        <taxon>Pseudomonadati</taxon>
        <taxon>Bacteroidota</taxon>
        <taxon>Bacteroidia</taxon>
        <taxon>Marinilabiliales</taxon>
        <taxon>Prolixibacteraceae</taxon>
        <taxon>Aquipluma</taxon>
    </lineage>
</organism>
<evidence type="ECO:0000313" key="1">
    <source>
        <dbReference type="EMBL" id="BBE20188.1"/>
    </source>
</evidence>
<dbReference type="EMBL" id="AP018694">
    <property type="protein sequence ID" value="BBE20188.1"/>
    <property type="molecule type" value="Genomic_DNA"/>
</dbReference>
<dbReference type="KEGG" id="anf:AQPE_4379"/>
<gene>
    <name evidence="1" type="ORF">AQPE_4379</name>
</gene>
<accession>A0A5K7SF33</accession>
<sequence>MLVRFLEQNGGILSKRARAKEFPELRDDEVVIIESAFQEIFEI</sequence>
<keyword evidence="2" id="KW-1185">Reference proteome</keyword>
<dbReference type="Proteomes" id="UP001193389">
    <property type="component" value="Chromosome"/>
</dbReference>
<evidence type="ECO:0000313" key="2">
    <source>
        <dbReference type="Proteomes" id="UP001193389"/>
    </source>
</evidence>
<reference evidence="1" key="1">
    <citation type="journal article" date="2020" name="Int. J. Syst. Evol. Microbiol.">
        <title>Aquipluma nitroreducens gen. nov. sp. nov., a novel facultatively anaerobic bacterium isolated from a freshwater lake.</title>
        <authorList>
            <person name="Watanabe M."/>
            <person name="Kojima H."/>
            <person name="Fukui M."/>
        </authorList>
    </citation>
    <scope>NUCLEOTIDE SEQUENCE</scope>
    <source>
        <strain evidence="1">MeG22</strain>
    </source>
</reference>
<protein>
    <submittedName>
        <fullName evidence="1">Uncharacterized protein</fullName>
    </submittedName>
</protein>
<proteinExistence type="predicted"/>